<protein>
    <recommendedName>
        <fullName evidence="8">C2H2-type domain-containing protein</fullName>
    </recommendedName>
</protein>
<keyword evidence="4 7" id="KW-0863">Zinc-finger</keyword>
<feature type="domain" description="C2H2-type" evidence="8">
    <location>
        <begin position="130"/>
        <end position="154"/>
    </location>
</feature>
<dbReference type="AlphaFoldDB" id="A0AAV2IJH9"/>
<organism evidence="9 10">
    <name type="scientific">Lymnaea stagnalis</name>
    <name type="common">Great pond snail</name>
    <name type="synonym">Helix stagnalis</name>
    <dbReference type="NCBI Taxonomy" id="6523"/>
    <lineage>
        <taxon>Eukaryota</taxon>
        <taxon>Metazoa</taxon>
        <taxon>Spiralia</taxon>
        <taxon>Lophotrochozoa</taxon>
        <taxon>Mollusca</taxon>
        <taxon>Gastropoda</taxon>
        <taxon>Heterobranchia</taxon>
        <taxon>Euthyneura</taxon>
        <taxon>Panpulmonata</taxon>
        <taxon>Hygrophila</taxon>
        <taxon>Lymnaeoidea</taxon>
        <taxon>Lymnaeidae</taxon>
        <taxon>Lymnaea</taxon>
    </lineage>
</organism>
<sequence length="154" mass="17680">ESYLKFDSINQMYGCQSCGKKYKSSAGARLHYRIKHCGLFDHYCSMCGKGFQQKSHLKSHMSLHIQQKDFECNICGSKYAHKTSLTAHQKLAHGSDAHALPFSCSICGQGYFSTCAMRLHKQTHLVGRQHICEICGFKFLHKHHLKRHEKNIHK</sequence>
<name>A0AAV2IJH9_LYMST</name>
<dbReference type="PROSITE" id="PS00028">
    <property type="entry name" value="ZINC_FINGER_C2H2_1"/>
    <property type="match status" value="5"/>
</dbReference>
<evidence type="ECO:0000256" key="4">
    <source>
        <dbReference type="ARBA" id="ARBA00022771"/>
    </source>
</evidence>
<dbReference type="Pfam" id="PF00096">
    <property type="entry name" value="zf-C2H2"/>
    <property type="match status" value="2"/>
</dbReference>
<dbReference type="FunFam" id="3.30.160.60:FF:000100">
    <property type="entry name" value="Zinc finger 45-like"/>
    <property type="match status" value="1"/>
</dbReference>
<evidence type="ECO:0000256" key="1">
    <source>
        <dbReference type="ARBA" id="ARBA00004123"/>
    </source>
</evidence>
<dbReference type="PANTHER" id="PTHR16515:SF66">
    <property type="entry name" value="C2H2-TYPE DOMAIN-CONTAINING PROTEIN"/>
    <property type="match status" value="1"/>
</dbReference>
<evidence type="ECO:0000313" key="10">
    <source>
        <dbReference type="Proteomes" id="UP001497497"/>
    </source>
</evidence>
<dbReference type="InterPro" id="IPR050331">
    <property type="entry name" value="Zinc_finger"/>
</dbReference>
<dbReference type="Gene3D" id="3.30.160.60">
    <property type="entry name" value="Classic Zinc Finger"/>
    <property type="match status" value="3"/>
</dbReference>
<evidence type="ECO:0000256" key="5">
    <source>
        <dbReference type="ARBA" id="ARBA00022833"/>
    </source>
</evidence>
<feature type="non-terminal residue" evidence="9">
    <location>
        <position position="154"/>
    </location>
</feature>
<evidence type="ECO:0000259" key="8">
    <source>
        <dbReference type="PROSITE" id="PS50157"/>
    </source>
</evidence>
<evidence type="ECO:0000256" key="2">
    <source>
        <dbReference type="ARBA" id="ARBA00022723"/>
    </source>
</evidence>
<dbReference type="InterPro" id="IPR013087">
    <property type="entry name" value="Znf_C2H2_type"/>
</dbReference>
<feature type="domain" description="C2H2-type" evidence="8">
    <location>
        <begin position="102"/>
        <end position="129"/>
    </location>
</feature>
<dbReference type="InterPro" id="IPR036236">
    <property type="entry name" value="Znf_C2H2_sf"/>
</dbReference>
<dbReference type="Proteomes" id="UP001497497">
    <property type="component" value="Unassembled WGS sequence"/>
</dbReference>
<dbReference type="PANTHER" id="PTHR16515">
    <property type="entry name" value="PR DOMAIN ZINC FINGER PROTEIN"/>
    <property type="match status" value="1"/>
</dbReference>
<keyword evidence="6" id="KW-0539">Nucleus</keyword>
<gene>
    <name evidence="9" type="ORF">GSLYS_00020372001</name>
</gene>
<feature type="domain" description="C2H2-type" evidence="8">
    <location>
        <begin position="13"/>
        <end position="38"/>
    </location>
</feature>
<evidence type="ECO:0000256" key="6">
    <source>
        <dbReference type="ARBA" id="ARBA00023242"/>
    </source>
</evidence>
<feature type="domain" description="C2H2-type" evidence="8">
    <location>
        <begin position="70"/>
        <end position="98"/>
    </location>
</feature>
<comment type="subcellular location">
    <subcellularLocation>
        <location evidence="1">Nucleus</location>
    </subcellularLocation>
</comment>
<evidence type="ECO:0000313" key="9">
    <source>
        <dbReference type="EMBL" id="CAL1546995.1"/>
    </source>
</evidence>
<dbReference type="GO" id="GO:0005634">
    <property type="term" value="C:nucleus"/>
    <property type="evidence" value="ECO:0007669"/>
    <property type="project" value="UniProtKB-SubCell"/>
</dbReference>
<reference evidence="9 10" key="1">
    <citation type="submission" date="2024-04" db="EMBL/GenBank/DDBJ databases">
        <authorList>
            <consortium name="Genoscope - CEA"/>
            <person name="William W."/>
        </authorList>
    </citation>
    <scope>NUCLEOTIDE SEQUENCE [LARGE SCALE GENOMIC DNA]</scope>
</reference>
<feature type="domain" description="C2H2-type" evidence="8">
    <location>
        <begin position="42"/>
        <end position="69"/>
    </location>
</feature>
<dbReference type="PROSITE" id="PS50157">
    <property type="entry name" value="ZINC_FINGER_C2H2_2"/>
    <property type="match status" value="5"/>
</dbReference>
<feature type="non-terminal residue" evidence="9">
    <location>
        <position position="1"/>
    </location>
</feature>
<accession>A0AAV2IJH9</accession>
<keyword evidence="2" id="KW-0479">Metal-binding</keyword>
<proteinExistence type="predicted"/>
<dbReference type="SUPFAM" id="SSF57667">
    <property type="entry name" value="beta-beta-alpha zinc fingers"/>
    <property type="match status" value="3"/>
</dbReference>
<dbReference type="GO" id="GO:0008270">
    <property type="term" value="F:zinc ion binding"/>
    <property type="evidence" value="ECO:0007669"/>
    <property type="project" value="UniProtKB-KW"/>
</dbReference>
<keyword evidence="5" id="KW-0862">Zinc</keyword>
<keyword evidence="10" id="KW-1185">Reference proteome</keyword>
<dbReference type="SMART" id="SM00355">
    <property type="entry name" value="ZnF_C2H2"/>
    <property type="match status" value="5"/>
</dbReference>
<keyword evidence="3" id="KW-0677">Repeat</keyword>
<evidence type="ECO:0000256" key="7">
    <source>
        <dbReference type="PROSITE-ProRule" id="PRU00042"/>
    </source>
</evidence>
<dbReference type="GO" id="GO:0010468">
    <property type="term" value="P:regulation of gene expression"/>
    <property type="evidence" value="ECO:0007669"/>
    <property type="project" value="TreeGrafter"/>
</dbReference>
<comment type="caution">
    <text evidence="9">The sequence shown here is derived from an EMBL/GenBank/DDBJ whole genome shotgun (WGS) entry which is preliminary data.</text>
</comment>
<dbReference type="EMBL" id="CAXITT010000891">
    <property type="protein sequence ID" value="CAL1546995.1"/>
    <property type="molecule type" value="Genomic_DNA"/>
</dbReference>
<evidence type="ECO:0000256" key="3">
    <source>
        <dbReference type="ARBA" id="ARBA00022737"/>
    </source>
</evidence>